<reference evidence="1" key="1">
    <citation type="journal article" date="2014" name="Front. Microbiol.">
        <title>High frequency of phylogenetically diverse reductive dehalogenase-homologous genes in deep subseafloor sedimentary metagenomes.</title>
        <authorList>
            <person name="Kawai M."/>
            <person name="Futagami T."/>
            <person name="Toyoda A."/>
            <person name="Takaki Y."/>
            <person name="Nishi S."/>
            <person name="Hori S."/>
            <person name="Arai W."/>
            <person name="Tsubouchi T."/>
            <person name="Morono Y."/>
            <person name="Uchiyama I."/>
            <person name="Ito T."/>
            <person name="Fujiyama A."/>
            <person name="Inagaki F."/>
            <person name="Takami H."/>
        </authorList>
    </citation>
    <scope>NUCLEOTIDE SEQUENCE</scope>
    <source>
        <strain evidence="1">Expedition CK06-06</strain>
    </source>
</reference>
<accession>X1M4L9</accession>
<sequence length="72" mass="7832">MTNTIYFSVYMDGTDNNKDRDTPLGSHTNVARLYEYDTAHGTNLSLNSGAAPRKYGPGGLTGQSEKIYLDGV</sequence>
<comment type="caution">
    <text evidence="1">The sequence shown here is derived from an EMBL/GenBank/DDBJ whole genome shotgun (WGS) entry which is preliminary data.</text>
</comment>
<organism evidence="1">
    <name type="scientific">marine sediment metagenome</name>
    <dbReference type="NCBI Taxonomy" id="412755"/>
    <lineage>
        <taxon>unclassified sequences</taxon>
        <taxon>metagenomes</taxon>
        <taxon>ecological metagenomes</taxon>
    </lineage>
</organism>
<name>X1M4L9_9ZZZZ</name>
<protein>
    <recommendedName>
        <fullName evidence="2">DUF2235 domain-containing protein</fullName>
    </recommendedName>
</protein>
<dbReference type="EMBL" id="BARV01022988">
    <property type="protein sequence ID" value="GAI26293.1"/>
    <property type="molecule type" value="Genomic_DNA"/>
</dbReference>
<dbReference type="AlphaFoldDB" id="X1M4L9"/>
<gene>
    <name evidence="1" type="ORF">S06H3_37791</name>
</gene>
<evidence type="ECO:0000313" key="1">
    <source>
        <dbReference type="EMBL" id="GAI26293.1"/>
    </source>
</evidence>
<evidence type="ECO:0008006" key="2">
    <source>
        <dbReference type="Google" id="ProtNLM"/>
    </source>
</evidence>
<proteinExistence type="predicted"/>
<feature type="non-terminal residue" evidence="1">
    <location>
        <position position="72"/>
    </location>
</feature>